<feature type="domain" description="Methyltransferase" evidence="3">
    <location>
        <begin position="45"/>
        <end position="163"/>
    </location>
</feature>
<dbReference type="InterPro" id="IPR029063">
    <property type="entry name" value="SAM-dependent_MTases_sf"/>
</dbReference>
<dbReference type="CDD" id="cd02440">
    <property type="entry name" value="AdoMet_MTases"/>
    <property type="match status" value="2"/>
</dbReference>
<organism evidence="4">
    <name type="scientific">Solibacter usitatus (strain Ellin6076)</name>
    <dbReference type="NCBI Taxonomy" id="234267"/>
    <lineage>
        <taxon>Bacteria</taxon>
        <taxon>Pseudomonadati</taxon>
        <taxon>Acidobacteriota</taxon>
        <taxon>Terriglobia</taxon>
        <taxon>Bryobacterales</taxon>
        <taxon>Solibacteraceae</taxon>
        <taxon>Candidatus Solibacter</taxon>
    </lineage>
</organism>
<dbReference type="EMBL" id="CP000473">
    <property type="protein sequence ID" value="ABJ87036.1"/>
    <property type="molecule type" value="Genomic_DNA"/>
</dbReference>
<dbReference type="PANTHER" id="PTHR43861:SF3">
    <property type="entry name" value="PUTATIVE (AFU_ORTHOLOGUE AFUA_2G14390)-RELATED"/>
    <property type="match status" value="1"/>
</dbReference>
<dbReference type="HOGENOM" id="CLU_681334_0_0_0"/>
<name>Q01TI4_SOLUE</name>
<dbReference type="Gene3D" id="3.40.50.150">
    <property type="entry name" value="Vaccinia Virus protein VP39"/>
    <property type="match status" value="2"/>
</dbReference>
<dbReference type="PANTHER" id="PTHR43861">
    <property type="entry name" value="TRANS-ACONITATE 2-METHYLTRANSFERASE-RELATED"/>
    <property type="match status" value="1"/>
</dbReference>
<dbReference type="GO" id="GO:0032259">
    <property type="term" value="P:methylation"/>
    <property type="evidence" value="ECO:0007669"/>
    <property type="project" value="UniProtKB-KW"/>
</dbReference>
<dbReference type="eggNOG" id="COG4798">
    <property type="taxonomic scope" value="Bacteria"/>
</dbReference>
<keyword evidence="1 4" id="KW-0808">Transferase</keyword>
<protein>
    <submittedName>
        <fullName evidence="4">Methyltransferase type 11</fullName>
    </submittedName>
</protein>
<gene>
    <name evidence="4" type="ordered locus">Acid_6108</name>
</gene>
<dbReference type="InterPro" id="IPR041698">
    <property type="entry name" value="Methyltransf_25"/>
</dbReference>
<proteinExistence type="predicted"/>
<dbReference type="Pfam" id="PF13649">
    <property type="entry name" value="Methyltransf_25"/>
    <property type="match status" value="1"/>
</dbReference>
<dbReference type="GO" id="GO:0008168">
    <property type="term" value="F:methyltransferase activity"/>
    <property type="evidence" value="ECO:0007669"/>
    <property type="project" value="UniProtKB-KW"/>
</dbReference>
<keyword evidence="4" id="KW-0489">Methyltransferase</keyword>
<dbReference type="OrthoDB" id="9784101at2"/>
<evidence type="ECO:0000259" key="2">
    <source>
        <dbReference type="Pfam" id="PF13649"/>
    </source>
</evidence>
<accession>Q01TI4</accession>
<dbReference type="InParanoid" id="Q01TI4"/>
<dbReference type="KEGG" id="sus:Acid_6108"/>
<evidence type="ECO:0000259" key="3">
    <source>
        <dbReference type="Pfam" id="PF13847"/>
    </source>
</evidence>
<dbReference type="InterPro" id="IPR025714">
    <property type="entry name" value="Methyltranfer_dom"/>
</dbReference>
<feature type="domain" description="Methyltransferase" evidence="2">
    <location>
        <begin position="236"/>
        <end position="331"/>
    </location>
</feature>
<reference evidence="4" key="1">
    <citation type="submission" date="2006-10" db="EMBL/GenBank/DDBJ databases">
        <title>Complete sequence of Solibacter usitatus Ellin6076.</title>
        <authorList>
            <consortium name="US DOE Joint Genome Institute"/>
            <person name="Copeland A."/>
            <person name="Lucas S."/>
            <person name="Lapidus A."/>
            <person name="Barry K."/>
            <person name="Detter J.C."/>
            <person name="Glavina del Rio T."/>
            <person name="Hammon N."/>
            <person name="Israni S."/>
            <person name="Dalin E."/>
            <person name="Tice H."/>
            <person name="Pitluck S."/>
            <person name="Thompson L.S."/>
            <person name="Brettin T."/>
            <person name="Bruce D."/>
            <person name="Han C."/>
            <person name="Tapia R."/>
            <person name="Gilna P."/>
            <person name="Schmutz J."/>
            <person name="Larimer F."/>
            <person name="Land M."/>
            <person name="Hauser L."/>
            <person name="Kyrpides N."/>
            <person name="Mikhailova N."/>
            <person name="Janssen P.H."/>
            <person name="Kuske C.R."/>
            <person name="Richardson P."/>
        </authorList>
    </citation>
    <scope>NUCLEOTIDE SEQUENCE</scope>
    <source>
        <strain evidence="4">Ellin6076</strain>
    </source>
</reference>
<sequence length="404" mass="44352" precursor="true">MIWRPLRTGLLTVLVVAAQSVASEPSRERWQHVDEIFKAAGIGAGSIVADVGAGDGFLTLRIAPIVGQTGHVFAVDIADIKLQRLKERAEEAHFGNIEIVKGEEGDPRLPARQLDAVIILNSYHEMPRFKEILLHLREPLKPGGRLLIAEPGPLPAEQTRAEQIARHHIGSKFVADEMAQAGFVILEQRERFAQIPEANWYSLVVGQRPSSDEEWAVEMKRRVVASLHLRSGAEAADVGCGDGFYTLPMALAVGPAGKVLAVDIDESSPSKLKQHLTEGGVRNVELVHGAEDDPRLPPARLDVVLVANAYHEMQAHEAMLRGIRAGLKPGGLLVLMESLSEARQTLTRAAQVKRHELSPETARNELQEAGFEIVELNDPFIQRAADQEGKSRWWLLVARKPSGQ</sequence>
<dbReference type="SUPFAM" id="SSF53335">
    <property type="entry name" value="S-adenosyl-L-methionine-dependent methyltransferases"/>
    <property type="match status" value="2"/>
</dbReference>
<dbReference type="Pfam" id="PF13847">
    <property type="entry name" value="Methyltransf_31"/>
    <property type="match status" value="1"/>
</dbReference>
<evidence type="ECO:0000256" key="1">
    <source>
        <dbReference type="ARBA" id="ARBA00022679"/>
    </source>
</evidence>
<evidence type="ECO:0000313" key="4">
    <source>
        <dbReference type="EMBL" id="ABJ87036.1"/>
    </source>
</evidence>
<dbReference type="AlphaFoldDB" id="Q01TI4"/>